<protein>
    <recommendedName>
        <fullName evidence="8">Cytidylate kinase</fullName>
        <shortName evidence="8">CK</shortName>
        <ecNumber evidence="8">2.7.4.25</ecNumber>
    </recommendedName>
    <alternativeName>
        <fullName evidence="8">Cytidine monophosphate kinase</fullName>
        <shortName evidence="8">CMP kinase</shortName>
    </alternativeName>
</protein>
<dbReference type="GO" id="GO:0005829">
    <property type="term" value="C:cytosol"/>
    <property type="evidence" value="ECO:0007669"/>
    <property type="project" value="TreeGrafter"/>
</dbReference>
<dbReference type="GO" id="GO:0036431">
    <property type="term" value="F:dCMP kinase activity"/>
    <property type="evidence" value="ECO:0007669"/>
    <property type="project" value="InterPro"/>
</dbReference>
<dbReference type="Proteomes" id="UP000269544">
    <property type="component" value="Chromosome"/>
</dbReference>
<dbReference type="CDD" id="cd02020">
    <property type="entry name" value="CMPK"/>
    <property type="match status" value="1"/>
</dbReference>
<evidence type="ECO:0000256" key="4">
    <source>
        <dbReference type="ARBA" id="ARBA00022777"/>
    </source>
</evidence>
<keyword evidence="2 8" id="KW-0808">Transferase</keyword>
<proteinExistence type="inferred from homology"/>
<comment type="similarity">
    <text evidence="1 8">Belongs to the cytidylate kinase family. Type 1 subfamily.</text>
</comment>
<dbReference type="InterPro" id="IPR011994">
    <property type="entry name" value="Cytidylate_kinase_dom"/>
</dbReference>
<evidence type="ECO:0000259" key="9">
    <source>
        <dbReference type="Pfam" id="PF02224"/>
    </source>
</evidence>
<dbReference type="EMBL" id="LR134523">
    <property type="protein sequence ID" value="VEJ35563.1"/>
    <property type="molecule type" value="Genomic_DNA"/>
</dbReference>
<evidence type="ECO:0000256" key="1">
    <source>
        <dbReference type="ARBA" id="ARBA00009427"/>
    </source>
</evidence>
<dbReference type="HAMAP" id="MF_00238">
    <property type="entry name" value="Cytidyl_kinase_type1"/>
    <property type="match status" value="1"/>
</dbReference>
<dbReference type="PANTHER" id="PTHR21299:SF2">
    <property type="entry name" value="CYTIDYLATE KINASE"/>
    <property type="match status" value="1"/>
</dbReference>
<dbReference type="GO" id="GO:0015949">
    <property type="term" value="P:nucleobase-containing small molecule interconversion"/>
    <property type="evidence" value="ECO:0007669"/>
    <property type="project" value="TreeGrafter"/>
</dbReference>
<feature type="binding site" evidence="8">
    <location>
        <begin position="9"/>
        <end position="17"/>
    </location>
    <ligand>
        <name>ATP</name>
        <dbReference type="ChEBI" id="CHEBI:30616"/>
    </ligand>
</feature>
<keyword evidence="11" id="KW-1185">Reference proteome</keyword>
<name>A0A448V171_9FIRM</name>
<dbReference type="GO" id="GO:0005524">
    <property type="term" value="F:ATP binding"/>
    <property type="evidence" value="ECO:0007669"/>
    <property type="project" value="UniProtKB-UniRule"/>
</dbReference>
<evidence type="ECO:0000256" key="2">
    <source>
        <dbReference type="ARBA" id="ARBA00022679"/>
    </source>
</evidence>
<comment type="catalytic activity">
    <reaction evidence="7 8">
        <text>CMP + ATP = CDP + ADP</text>
        <dbReference type="Rhea" id="RHEA:11600"/>
        <dbReference type="ChEBI" id="CHEBI:30616"/>
        <dbReference type="ChEBI" id="CHEBI:58069"/>
        <dbReference type="ChEBI" id="CHEBI:60377"/>
        <dbReference type="ChEBI" id="CHEBI:456216"/>
        <dbReference type="EC" id="2.7.4.25"/>
    </reaction>
</comment>
<evidence type="ECO:0000313" key="10">
    <source>
        <dbReference type="EMBL" id="VEJ35563.1"/>
    </source>
</evidence>
<dbReference type="SUPFAM" id="SSF52540">
    <property type="entry name" value="P-loop containing nucleoside triphosphate hydrolases"/>
    <property type="match status" value="1"/>
</dbReference>
<gene>
    <name evidence="8 10" type="primary">cmk</name>
    <name evidence="10" type="ORF">NCTC13079_00752</name>
</gene>
<dbReference type="NCBIfam" id="TIGR00017">
    <property type="entry name" value="cmk"/>
    <property type="match status" value="1"/>
</dbReference>
<dbReference type="GO" id="GO:0036430">
    <property type="term" value="F:CMP kinase activity"/>
    <property type="evidence" value="ECO:0007669"/>
    <property type="project" value="RHEA"/>
</dbReference>
<dbReference type="OrthoDB" id="9807434at2"/>
<accession>A0A448V171</accession>
<dbReference type="KEGG" id="piv:NCTC13079_00752"/>
<dbReference type="PANTHER" id="PTHR21299">
    <property type="entry name" value="CYTIDYLATE KINASE/PANTOATE-BETA-ALANINE LIGASE"/>
    <property type="match status" value="1"/>
</dbReference>
<dbReference type="Pfam" id="PF02224">
    <property type="entry name" value="Cytidylate_kin"/>
    <property type="match status" value="1"/>
</dbReference>
<evidence type="ECO:0000256" key="6">
    <source>
        <dbReference type="ARBA" id="ARBA00047615"/>
    </source>
</evidence>
<evidence type="ECO:0000256" key="7">
    <source>
        <dbReference type="ARBA" id="ARBA00048478"/>
    </source>
</evidence>
<keyword evidence="5 8" id="KW-0067">ATP-binding</keyword>
<dbReference type="InterPro" id="IPR003136">
    <property type="entry name" value="Cytidylate_kin"/>
</dbReference>
<dbReference type="RefSeq" id="WP_126465356.1">
    <property type="nucleotide sequence ID" value="NZ_LR134523.1"/>
</dbReference>
<evidence type="ECO:0000256" key="8">
    <source>
        <dbReference type="HAMAP-Rule" id="MF_00238"/>
    </source>
</evidence>
<dbReference type="Gene3D" id="3.40.50.300">
    <property type="entry name" value="P-loop containing nucleotide triphosphate hydrolases"/>
    <property type="match status" value="1"/>
</dbReference>
<sequence>MKINIAIDGPSGAGKSAIAKALAARLGYEYIDTGSLYRSIAYIADRAHTTEDIEALIQVLEEHEIDYRAGSAYVDGRAVGDEIRTERISSLTSTLSKEPEVRAYLLALQRRLANRGGTVMEGRDIGTVVLPDAELKFFLTATEEERARRRYLQRKESGESVSMEKIRADLHNRDLQDSARAVAPLVQAEDAILVDSTSLSPEEVVERMATYAEDADVL</sequence>
<comment type="subcellular location">
    <subcellularLocation>
        <location evidence="8">Cytoplasm</location>
    </subcellularLocation>
</comment>
<evidence type="ECO:0000313" key="11">
    <source>
        <dbReference type="Proteomes" id="UP000269544"/>
    </source>
</evidence>
<evidence type="ECO:0000256" key="5">
    <source>
        <dbReference type="ARBA" id="ARBA00022840"/>
    </source>
</evidence>
<reference evidence="10 11" key="1">
    <citation type="submission" date="2018-12" db="EMBL/GenBank/DDBJ databases">
        <authorList>
            <consortium name="Pathogen Informatics"/>
        </authorList>
    </citation>
    <scope>NUCLEOTIDE SEQUENCE [LARGE SCALE GENOMIC DNA]</scope>
    <source>
        <strain evidence="10 11">NCTC13079</strain>
    </source>
</reference>
<dbReference type="EC" id="2.7.4.25" evidence="8"/>
<evidence type="ECO:0000256" key="3">
    <source>
        <dbReference type="ARBA" id="ARBA00022741"/>
    </source>
</evidence>
<feature type="domain" description="Cytidylate kinase" evidence="9">
    <location>
        <begin position="5"/>
        <end position="213"/>
    </location>
</feature>
<comment type="catalytic activity">
    <reaction evidence="6 8">
        <text>dCMP + ATP = dCDP + ADP</text>
        <dbReference type="Rhea" id="RHEA:25094"/>
        <dbReference type="ChEBI" id="CHEBI:30616"/>
        <dbReference type="ChEBI" id="CHEBI:57566"/>
        <dbReference type="ChEBI" id="CHEBI:58593"/>
        <dbReference type="ChEBI" id="CHEBI:456216"/>
        <dbReference type="EC" id="2.7.4.25"/>
    </reaction>
</comment>
<keyword evidence="4 8" id="KW-0418">Kinase</keyword>
<keyword evidence="3 8" id="KW-0547">Nucleotide-binding</keyword>
<keyword evidence="8" id="KW-0963">Cytoplasm</keyword>
<dbReference type="InterPro" id="IPR027417">
    <property type="entry name" value="P-loop_NTPase"/>
</dbReference>
<dbReference type="AlphaFoldDB" id="A0A448V171"/>
<organism evidence="10 11">
    <name type="scientific">Aedoeadaptatus ivorii</name>
    <dbReference type="NCBI Taxonomy" id="54006"/>
    <lineage>
        <taxon>Bacteria</taxon>
        <taxon>Bacillati</taxon>
        <taxon>Bacillota</taxon>
        <taxon>Tissierellia</taxon>
        <taxon>Tissierellales</taxon>
        <taxon>Peptoniphilaceae</taxon>
        <taxon>Aedoeadaptatus</taxon>
    </lineage>
</organism>
<dbReference type="GO" id="GO:0006220">
    <property type="term" value="P:pyrimidine nucleotide metabolic process"/>
    <property type="evidence" value="ECO:0007669"/>
    <property type="project" value="UniProtKB-UniRule"/>
</dbReference>